<dbReference type="Proteomes" id="UP000233837">
    <property type="component" value="Unassembled WGS sequence"/>
</dbReference>
<evidence type="ECO:0000313" key="1">
    <source>
        <dbReference type="EMBL" id="PKU81285.1"/>
    </source>
</evidence>
<organism evidence="1 2">
    <name type="scientific">Dendrobium catenatum</name>
    <dbReference type="NCBI Taxonomy" id="906689"/>
    <lineage>
        <taxon>Eukaryota</taxon>
        <taxon>Viridiplantae</taxon>
        <taxon>Streptophyta</taxon>
        <taxon>Embryophyta</taxon>
        <taxon>Tracheophyta</taxon>
        <taxon>Spermatophyta</taxon>
        <taxon>Magnoliopsida</taxon>
        <taxon>Liliopsida</taxon>
        <taxon>Asparagales</taxon>
        <taxon>Orchidaceae</taxon>
        <taxon>Epidendroideae</taxon>
        <taxon>Malaxideae</taxon>
        <taxon>Dendrobiinae</taxon>
        <taxon>Dendrobium</taxon>
    </lineage>
</organism>
<gene>
    <name evidence="1" type="ORF">MA16_Dca015314</name>
</gene>
<sequence>MFGPQVVVLQMSRPQVVVRQNSERQVVVWQKFKTQGGLAEFRASGDGLAELKASSSGSAKLRATSGGPAELRVSSGGPARLRASSGGLTELMALSGGLLELQSPGVFRRREELRRWSRRSFFLLVRPRSLTIPLWLGFSSQNRPSKTTGMEFDQNVRRILSLFDFGASHFSSIFSSSSLSSLESPLCRMRALFIVFLDCGKYFLRWDRISESSNLCPFSGERSRSIGIQQICFLSAISSAFLTDLFYLPDVLCIQWGSAHGRDDSMLKSDESDLEAKSRTIEEDKELEKTDEALSCLQYSCGSPINQRNKGLFDCRNIYCWDEVANSNTRTGVGMAEQIDVGRMLAAVVEEEEWRS</sequence>
<accession>A0A2I0X043</accession>
<protein>
    <submittedName>
        <fullName evidence="1">Uncharacterized protein</fullName>
    </submittedName>
</protein>
<name>A0A2I0X043_9ASPA</name>
<proteinExistence type="predicted"/>
<dbReference type="EMBL" id="KZ502271">
    <property type="protein sequence ID" value="PKU81285.1"/>
    <property type="molecule type" value="Genomic_DNA"/>
</dbReference>
<dbReference type="AlphaFoldDB" id="A0A2I0X043"/>
<reference evidence="1 2" key="1">
    <citation type="journal article" date="2016" name="Sci. Rep.">
        <title>The Dendrobium catenatum Lindl. genome sequence provides insights into polysaccharide synthase, floral development and adaptive evolution.</title>
        <authorList>
            <person name="Zhang G.Q."/>
            <person name="Xu Q."/>
            <person name="Bian C."/>
            <person name="Tsai W.C."/>
            <person name="Yeh C.M."/>
            <person name="Liu K.W."/>
            <person name="Yoshida K."/>
            <person name="Zhang L.S."/>
            <person name="Chang S.B."/>
            <person name="Chen F."/>
            <person name="Shi Y."/>
            <person name="Su Y.Y."/>
            <person name="Zhang Y.Q."/>
            <person name="Chen L.J."/>
            <person name="Yin Y."/>
            <person name="Lin M."/>
            <person name="Huang H."/>
            <person name="Deng H."/>
            <person name="Wang Z.W."/>
            <person name="Zhu S.L."/>
            <person name="Zhao X."/>
            <person name="Deng C."/>
            <person name="Niu S.C."/>
            <person name="Huang J."/>
            <person name="Wang M."/>
            <person name="Liu G.H."/>
            <person name="Yang H.J."/>
            <person name="Xiao X.J."/>
            <person name="Hsiao Y.Y."/>
            <person name="Wu W.L."/>
            <person name="Chen Y.Y."/>
            <person name="Mitsuda N."/>
            <person name="Ohme-Takagi M."/>
            <person name="Luo Y.B."/>
            <person name="Van de Peer Y."/>
            <person name="Liu Z.J."/>
        </authorList>
    </citation>
    <scope>NUCLEOTIDE SEQUENCE [LARGE SCALE GENOMIC DNA]</scope>
    <source>
        <tissue evidence="1">The whole plant</tissue>
    </source>
</reference>
<reference evidence="1 2" key="2">
    <citation type="journal article" date="2017" name="Nature">
        <title>The Apostasia genome and the evolution of orchids.</title>
        <authorList>
            <person name="Zhang G.Q."/>
            <person name="Liu K.W."/>
            <person name="Li Z."/>
            <person name="Lohaus R."/>
            <person name="Hsiao Y.Y."/>
            <person name="Niu S.C."/>
            <person name="Wang J.Y."/>
            <person name="Lin Y.C."/>
            <person name="Xu Q."/>
            <person name="Chen L.J."/>
            <person name="Yoshida K."/>
            <person name="Fujiwara S."/>
            <person name="Wang Z.W."/>
            <person name="Zhang Y.Q."/>
            <person name="Mitsuda N."/>
            <person name="Wang M."/>
            <person name="Liu G.H."/>
            <person name="Pecoraro L."/>
            <person name="Huang H.X."/>
            <person name="Xiao X.J."/>
            <person name="Lin M."/>
            <person name="Wu X.Y."/>
            <person name="Wu W.L."/>
            <person name="Chen Y.Y."/>
            <person name="Chang S.B."/>
            <person name="Sakamoto S."/>
            <person name="Ohme-Takagi M."/>
            <person name="Yagi M."/>
            <person name="Zeng S.J."/>
            <person name="Shen C.Y."/>
            <person name="Yeh C.M."/>
            <person name="Luo Y.B."/>
            <person name="Tsai W.C."/>
            <person name="Van de Peer Y."/>
            <person name="Liu Z.J."/>
        </authorList>
    </citation>
    <scope>NUCLEOTIDE SEQUENCE [LARGE SCALE GENOMIC DNA]</scope>
    <source>
        <tissue evidence="1">The whole plant</tissue>
    </source>
</reference>
<keyword evidence="2" id="KW-1185">Reference proteome</keyword>
<evidence type="ECO:0000313" key="2">
    <source>
        <dbReference type="Proteomes" id="UP000233837"/>
    </source>
</evidence>